<sequence>MSQDDFAFEPVPGLPALPPEGETILWQGGPDWRGLAWRAFHLREVTCYFGALVAAQPVLALVQGTPLAATLLPMTWLTLAGSIAAGLLAGLAFLAARGTVYTITSRRLVLRFGIALPMTINLPFALVAQAGLKLRRGGSGDIPVGLVPGERISYIVLWPHARPWRLARPEPMLRELPEAERAAGILARALATHAGSAVSLPQPATAANDARLPQGMAAAS</sequence>
<keyword evidence="1" id="KW-0472">Membrane</keyword>
<protein>
    <submittedName>
        <fullName evidence="2">Photosynthetic complex putative assembly protein PuhB</fullName>
    </submittedName>
</protein>
<feature type="transmembrane region" description="Helical" evidence="1">
    <location>
        <begin position="74"/>
        <end position="96"/>
    </location>
</feature>
<organism evidence="2 3">
    <name type="scientific">Bosea massiliensis</name>
    <dbReference type="NCBI Taxonomy" id="151419"/>
    <lineage>
        <taxon>Bacteria</taxon>
        <taxon>Pseudomonadati</taxon>
        <taxon>Pseudomonadota</taxon>
        <taxon>Alphaproteobacteria</taxon>
        <taxon>Hyphomicrobiales</taxon>
        <taxon>Boseaceae</taxon>
        <taxon>Bosea</taxon>
    </lineage>
</organism>
<proteinExistence type="predicted"/>
<keyword evidence="3" id="KW-1185">Reference proteome</keyword>
<dbReference type="Proteomes" id="UP001596060">
    <property type="component" value="Unassembled WGS sequence"/>
</dbReference>
<keyword evidence="1" id="KW-1133">Transmembrane helix</keyword>
<dbReference type="EMBL" id="JBHSLU010000022">
    <property type="protein sequence ID" value="MFC5505725.1"/>
    <property type="molecule type" value="Genomic_DNA"/>
</dbReference>
<dbReference type="RefSeq" id="WP_066726421.1">
    <property type="nucleotide sequence ID" value="NZ_JBHSLU010000022.1"/>
</dbReference>
<evidence type="ECO:0000256" key="1">
    <source>
        <dbReference type="SAM" id="Phobius"/>
    </source>
</evidence>
<evidence type="ECO:0000313" key="2">
    <source>
        <dbReference type="EMBL" id="MFC5505725.1"/>
    </source>
</evidence>
<accession>A0ABW0P013</accession>
<name>A0ABW0P013_9HYPH</name>
<feature type="transmembrane region" description="Helical" evidence="1">
    <location>
        <begin position="45"/>
        <end position="62"/>
    </location>
</feature>
<comment type="caution">
    <text evidence="2">The sequence shown here is derived from an EMBL/GenBank/DDBJ whole genome shotgun (WGS) entry which is preliminary data.</text>
</comment>
<reference evidence="3" key="1">
    <citation type="journal article" date="2019" name="Int. J. Syst. Evol. Microbiol.">
        <title>The Global Catalogue of Microorganisms (GCM) 10K type strain sequencing project: providing services to taxonomists for standard genome sequencing and annotation.</title>
        <authorList>
            <consortium name="The Broad Institute Genomics Platform"/>
            <consortium name="The Broad Institute Genome Sequencing Center for Infectious Disease"/>
            <person name="Wu L."/>
            <person name="Ma J."/>
        </authorList>
    </citation>
    <scope>NUCLEOTIDE SEQUENCE [LARGE SCALE GENOMIC DNA]</scope>
    <source>
        <strain evidence="3">CCUG 43117</strain>
    </source>
</reference>
<gene>
    <name evidence="2" type="primary">puhB</name>
    <name evidence="2" type="ORF">ACFPN9_10685</name>
</gene>
<dbReference type="NCBIfam" id="NF040894">
    <property type="entry name" value="puhB_PGC"/>
    <property type="match status" value="1"/>
</dbReference>
<keyword evidence="1" id="KW-0812">Transmembrane</keyword>
<feature type="transmembrane region" description="Helical" evidence="1">
    <location>
        <begin position="108"/>
        <end position="128"/>
    </location>
</feature>
<evidence type="ECO:0000313" key="3">
    <source>
        <dbReference type="Proteomes" id="UP001596060"/>
    </source>
</evidence>
<dbReference type="InterPro" id="IPR054839">
    <property type="entry name" value="puhB_PGC"/>
</dbReference>